<sequence length="294" mass="33788">MTFEGDEMIFRVLLSNVFEYAAKISTPIGVLAFAIAAWLTWQIVKGKQEERKLKASPEEKRSQLVDELLTRYKITGEDLSGAQRFKLIREEMQKRFAYRVLSLVILAITFVVCLFIASEYSSKLHQPSKNSSVDHSKDIPKINKVEPHTSVNVDSPQNPPPAPNTYPNAPSRENKLSKDQVTEPPKGPKQETGTIKIKNLTDRPLDVYLWPHIYETGDPKILEQWSFHPNIKSQEEKPFNYLVGGYYYVVIRDASAEKDFYIGWKDFLWKKSRTMTVSQNLFRNIDVTSAVEID</sequence>
<evidence type="ECO:0000313" key="4">
    <source>
        <dbReference type="Proteomes" id="UP000318704"/>
    </source>
</evidence>
<accession>A0A517VPB0</accession>
<feature type="transmembrane region" description="Helical" evidence="2">
    <location>
        <begin position="20"/>
        <end position="44"/>
    </location>
</feature>
<reference evidence="3 4" key="1">
    <citation type="submission" date="2019-03" db="EMBL/GenBank/DDBJ databases">
        <title>Deep-cultivation of Planctomycetes and their phenomic and genomic characterization uncovers novel biology.</title>
        <authorList>
            <person name="Wiegand S."/>
            <person name="Jogler M."/>
            <person name="Boedeker C."/>
            <person name="Pinto D."/>
            <person name="Vollmers J."/>
            <person name="Rivas-Marin E."/>
            <person name="Kohn T."/>
            <person name="Peeters S.H."/>
            <person name="Heuer A."/>
            <person name="Rast P."/>
            <person name="Oberbeckmann S."/>
            <person name="Bunk B."/>
            <person name="Jeske O."/>
            <person name="Meyerdierks A."/>
            <person name="Storesund J.E."/>
            <person name="Kallscheuer N."/>
            <person name="Luecker S."/>
            <person name="Lage O.M."/>
            <person name="Pohl T."/>
            <person name="Merkel B.J."/>
            <person name="Hornburger P."/>
            <person name="Mueller R.-W."/>
            <person name="Bruemmer F."/>
            <person name="Labrenz M."/>
            <person name="Spormann A.M."/>
            <person name="Op den Camp H."/>
            <person name="Overmann J."/>
            <person name="Amann R."/>
            <person name="Jetten M.S.M."/>
            <person name="Mascher T."/>
            <person name="Medema M.H."/>
            <person name="Devos D.P."/>
            <person name="Kaster A.-K."/>
            <person name="Ovreas L."/>
            <person name="Rohde M."/>
            <person name="Galperin M.Y."/>
            <person name="Jogler C."/>
        </authorList>
    </citation>
    <scope>NUCLEOTIDE SEQUENCE [LARGE SCALE GENOMIC DNA]</scope>
    <source>
        <strain evidence="3 4">V144</strain>
    </source>
</reference>
<dbReference type="AlphaFoldDB" id="A0A517VPB0"/>
<protein>
    <submittedName>
        <fullName evidence="3">Uncharacterized protein</fullName>
    </submittedName>
</protein>
<feature type="region of interest" description="Disordered" evidence="1">
    <location>
        <begin position="147"/>
        <end position="196"/>
    </location>
</feature>
<dbReference type="RefSeq" id="WP_144980262.1">
    <property type="nucleotide sequence ID" value="NZ_CP037920.1"/>
</dbReference>
<evidence type="ECO:0000313" key="3">
    <source>
        <dbReference type="EMBL" id="QDT94851.1"/>
    </source>
</evidence>
<keyword evidence="2" id="KW-1133">Transmembrane helix</keyword>
<name>A0A517VPB0_9PLAN</name>
<feature type="compositionally biased region" description="Basic and acidic residues" evidence="1">
    <location>
        <begin position="172"/>
        <end position="189"/>
    </location>
</feature>
<dbReference type="Proteomes" id="UP000318704">
    <property type="component" value="Chromosome"/>
</dbReference>
<evidence type="ECO:0000256" key="1">
    <source>
        <dbReference type="SAM" id="MobiDB-lite"/>
    </source>
</evidence>
<dbReference type="EMBL" id="CP037920">
    <property type="protein sequence ID" value="QDT94851.1"/>
    <property type="molecule type" value="Genomic_DNA"/>
</dbReference>
<dbReference type="KEGG" id="gaw:V144x_02840"/>
<keyword evidence="2" id="KW-0812">Transmembrane</keyword>
<keyword evidence="2" id="KW-0472">Membrane</keyword>
<proteinExistence type="predicted"/>
<organism evidence="3 4">
    <name type="scientific">Gimesia aquarii</name>
    <dbReference type="NCBI Taxonomy" id="2527964"/>
    <lineage>
        <taxon>Bacteria</taxon>
        <taxon>Pseudomonadati</taxon>
        <taxon>Planctomycetota</taxon>
        <taxon>Planctomycetia</taxon>
        <taxon>Planctomycetales</taxon>
        <taxon>Planctomycetaceae</taxon>
        <taxon>Gimesia</taxon>
    </lineage>
</organism>
<evidence type="ECO:0000256" key="2">
    <source>
        <dbReference type="SAM" id="Phobius"/>
    </source>
</evidence>
<feature type="transmembrane region" description="Helical" evidence="2">
    <location>
        <begin position="96"/>
        <end position="117"/>
    </location>
</feature>
<gene>
    <name evidence="3" type="ORF">V144x_02840</name>
</gene>